<dbReference type="Pfam" id="PF26113">
    <property type="entry name" value="GH16_XgeA"/>
    <property type="match status" value="1"/>
</dbReference>
<dbReference type="InterPro" id="IPR050546">
    <property type="entry name" value="Glycosyl_Hydrlase_16"/>
</dbReference>
<protein>
    <submittedName>
        <fullName evidence="3">Family 16 glycosyl hydrolase</fullName>
    </submittedName>
</protein>
<dbReference type="InterPro" id="IPR000757">
    <property type="entry name" value="Beta-glucanase-like"/>
</dbReference>
<reference evidence="3 4" key="1">
    <citation type="journal article" date="2016" name="Mol. Biol. Evol.">
        <title>Comparative Genomics of Early-Diverging Mushroom-Forming Fungi Provides Insights into the Origins of Lignocellulose Decay Capabilities.</title>
        <authorList>
            <person name="Nagy L.G."/>
            <person name="Riley R."/>
            <person name="Tritt A."/>
            <person name="Adam C."/>
            <person name="Daum C."/>
            <person name="Floudas D."/>
            <person name="Sun H."/>
            <person name="Yadav J.S."/>
            <person name="Pangilinan J."/>
            <person name="Larsson K.H."/>
            <person name="Matsuura K."/>
            <person name="Barry K."/>
            <person name="Labutti K."/>
            <person name="Kuo R."/>
            <person name="Ohm R.A."/>
            <person name="Bhattacharya S.S."/>
            <person name="Shirouzu T."/>
            <person name="Yoshinaga Y."/>
            <person name="Martin F.M."/>
            <person name="Grigoriev I.V."/>
            <person name="Hibbett D.S."/>
        </authorList>
    </citation>
    <scope>NUCLEOTIDE SEQUENCE [LARGE SCALE GENOMIC DNA]</scope>
    <source>
        <strain evidence="3 4">HHB12029</strain>
    </source>
</reference>
<sequence length="344" mass="37415">MHGFTTLSFASAVLVAVLSFSPLPAAATQSHAIPSSSTRHHRRGVPTYKLTQNLKGKNFYDAFDFFTDADPTGGLVNYQSLADARAKNLTHADAGSFVIRGDMTTKLVAGQKRDSVRIESKRAYKTHLQVFDVAHMPEGKGTWPAYWMSGDNWPYNGELDILEGANDIGPNLISLHTGPNCTMPEPDSLIRVQKGSIKANDCFAYATGSNTGCGVFGDSKRDFGPALNKAGGGWFVTERRPEYIKVWFWSHQDKNVPAVVKNGGKVIDSSKFGRPTASFPGTSCSLGSQFGPNKIIINLTYCGGFAGHTFLPGGTPECEKFVAENPVESSGKAYWNIRSLRIYE</sequence>
<keyword evidence="3" id="KW-0378">Hydrolase</keyword>
<proteinExistence type="predicted"/>
<dbReference type="PANTHER" id="PTHR10963">
    <property type="entry name" value="GLYCOSYL HYDROLASE-RELATED"/>
    <property type="match status" value="1"/>
</dbReference>
<evidence type="ECO:0000313" key="3">
    <source>
        <dbReference type="EMBL" id="KZV90803.1"/>
    </source>
</evidence>
<dbReference type="GO" id="GO:0004553">
    <property type="term" value="F:hydrolase activity, hydrolyzing O-glycosyl compounds"/>
    <property type="evidence" value="ECO:0007669"/>
    <property type="project" value="InterPro"/>
</dbReference>
<organism evidence="3 4">
    <name type="scientific">Exidia glandulosa HHB12029</name>
    <dbReference type="NCBI Taxonomy" id="1314781"/>
    <lineage>
        <taxon>Eukaryota</taxon>
        <taxon>Fungi</taxon>
        <taxon>Dikarya</taxon>
        <taxon>Basidiomycota</taxon>
        <taxon>Agaricomycotina</taxon>
        <taxon>Agaricomycetes</taxon>
        <taxon>Auriculariales</taxon>
        <taxon>Exidiaceae</taxon>
        <taxon>Exidia</taxon>
    </lineage>
</organism>
<evidence type="ECO:0000256" key="1">
    <source>
        <dbReference type="SAM" id="SignalP"/>
    </source>
</evidence>
<evidence type="ECO:0000259" key="2">
    <source>
        <dbReference type="PROSITE" id="PS51762"/>
    </source>
</evidence>
<keyword evidence="4" id="KW-1185">Reference proteome</keyword>
<dbReference type="EMBL" id="KV426040">
    <property type="protein sequence ID" value="KZV90803.1"/>
    <property type="molecule type" value="Genomic_DNA"/>
</dbReference>
<dbReference type="SUPFAM" id="SSF49899">
    <property type="entry name" value="Concanavalin A-like lectins/glucanases"/>
    <property type="match status" value="1"/>
</dbReference>
<dbReference type="GO" id="GO:0009251">
    <property type="term" value="P:glucan catabolic process"/>
    <property type="evidence" value="ECO:0007669"/>
    <property type="project" value="TreeGrafter"/>
</dbReference>
<dbReference type="STRING" id="1314781.A0A165GP67"/>
<dbReference type="InterPro" id="IPR013320">
    <property type="entry name" value="ConA-like_dom_sf"/>
</dbReference>
<dbReference type="AlphaFoldDB" id="A0A165GP67"/>
<dbReference type="CDD" id="cd02181">
    <property type="entry name" value="GH16_fungal_Lam16A_glucanase"/>
    <property type="match status" value="1"/>
</dbReference>
<evidence type="ECO:0000313" key="4">
    <source>
        <dbReference type="Proteomes" id="UP000077266"/>
    </source>
</evidence>
<dbReference type="InParanoid" id="A0A165GP67"/>
<dbReference type="OrthoDB" id="192832at2759"/>
<feature type="signal peptide" evidence="1">
    <location>
        <begin position="1"/>
        <end position="27"/>
    </location>
</feature>
<gene>
    <name evidence="3" type="ORF">EXIGLDRAFT_719928</name>
</gene>
<dbReference type="Proteomes" id="UP000077266">
    <property type="component" value="Unassembled WGS sequence"/>
</dbReference>
<name>A0A165GP67_EXIGL</name>
<feature type="domain" description="GH16" evidence="2">
    <location>
        <begin position="40"/>
        <end position="344"/>
    </location>
</feature>
<dbReference type="PANTHER" id="PTHR10963:SF24">
    <property type="entry name" value="GLYCOSIDASE C21B10.07-RELATED"/>
    <property type="match status" value="1"/>
</dbReference>
<dbReference type="Gene3D" id="2.60.120.200">
    <property type="match status" value="1"/>
</dbReference>
<dbReference type="PROSITE" id="PS51762">
    <property type="entry name" value="GH16_2"/>
    <property type="match status" value="1"/>
</dbReference>
<keyword evidence="1" id="KW-0732">Signal</keyword>
<accession>A0A165GP67</accession>
<feature type="chain" id="PRO_5007858224" evidence="1">
    <location>
        <begin position="28"/>
        <end position="344"/>
    </location>
</feature>